<protein>
    <recommendedName>
        <fullName evidence="3">F-box domain-containing protein</fullName>
    </recommendedName>
</protein>
<evidence type="ECO:0000313" key="2">
    <source>
        <dbReference type="Proteomes" id="UP001215151"/>
    </source>
</evidence>
<accession>A0AAD7U5X7</accession>
<keyword evidence="2" id="KW-1185">Reference proteome</keyword>
<dbReference type="AlphaFoldDB" id="A0AAD7U5X7"/>
<gene>
    <name evidence="1" type="ORF">ONZ51_g422</name>
</gene>
<proteinExistence type="predicted"/>
<dbReference type="EMBL" id="JAPEVG010000004">
    <property type="protein sequence ID" value="KAJ8501812.1"/>
    <property type="molecule type" value="Genomic_DNA"/>
</dbReference>
<dbReference type="SUPFAM" id="SSF52047">
    <property type="entry name" value="RNI-like"/>
    <property type="match status" value="1"/>
</dbReference>
<evidence type="ECO:0000313" key="1">
    <source>
        <dbReference type="EMBL" id="KAJ8501812.1"/>
    </source>
</evidence>
<evidence type="ECO:0008006" key="3">
    <source>
        <dbReference type="Google" id="ProtNLM"/>
    </source>
</evidence>
<dbReference type="Gene3D" id="3.80.10.10">
    <property type="entry name" value="Ribonuclease Inhibitor"/>
    <property type="match status" value="1"/>
</dbReference>
<reference evidence="1" key="1">
    <citation type="submission" date="2022-11" db="EMBL/GenBank/DDBJ databases">
        <title>Genome Sequence of Cubamyces cubensis.</title>
        <authorList>
            <person name="Buettner E."/>
        </authorList>
    </citation>
    <scope>NUCLEOTIDE SEQUENCE</scope>
    <source>
        <strain evidence="1">MPL-01</strain>
    </source>
</reference>
<sequence length="504" mass="56593">MKSLRPFLRILSDVEERETAPFRRMAFKLKGEVSDAAWDRFLKYTSLVREFYVHPYLGDNIADELMQDLLGRLGDRPLFPRLQVLQTLDVYPSGLDKKSALLYSGLRVLSLSMSHDITQRTSEVVPRVLETVYTTAPNLTTLILAAEEDQNIEAGLDTLAIIISFRGLRQLHFDGTFYLNYACLAQLVNLERLEHLSASLHLRDVPPSKTVCFPLVHDATLRGSSADLAAFFVHFAIPNLKTLTANATAHDLRVSLRSAIADLFDHVPRTLTTLCLEQDWMRVVDTSRLGVQTSTLLDILQPLLQFRLLHTVEIAFAYLPPIDDDGIKSMLEAWPDLTHLTIAPGPSFTIEGDRIPTTKSLVLAATKYPKLKELHLPLVDISDTAAMLVQNESFPGHPLKAISIRPKCDKSEHHRIFQSALLIDRLFPRLEFPLESASDYCPIWNALSKHLMCMSAGRKHARLMELFETGRVVSVCMCGTEPGIDKVPHIHVSDKTVSVTTPEN</sequence>
<comment type="caution">
    <text evidence="1">The sequence shown here is derived from an EMBL/GenBank/DDBJ whole genome shotgun (WGS) entry which is preliminary data.</text>
</comment>
<dbReference type="InterPro" id="IPR032675">
    <property type="entry name" value="LRR_dom_sf"/>
</dbReference>
<name>A0AAD7U5X7_9APHY</name>
<dbReference type="Proteomes" id="UP001215151">
    <property type="component" value="Unassembled WGS sequence"/>
</dbReference>
<organism evidence="1 2">
    <name type="scientific">Trametes cubensis</name>
    <dbReference type="NCBI Taxonomy" id="1111947"/>
    <lineage>
        <taxon>Eukaryota</taxon>
        <taxon>Fungi</taxon>
        <taxon>Dikarya</taxon>
        <taxon>Basidiomycota</taxon>
        <taxon>Agaricomycotina</taxon>
        <taxon>Agaricomycetes</taxon>
        <taxon>Polyporales</taxon>
        <taxon>Polyporaceae</taxon>
        <taxon>Trametes</taxon>
    </lineage>
</organism>